<keyword evidence="5 7" id="KW-1133">Transmembrane helix</keyword>
<keyword evidence="2" id="KW-0813">Transport</keyword>
<keyword evidence="11" id="KW-1185">Reference proteome</keyword>
<dbReference type="Proteomes" id="UP000427281">
    <property type="component" value="Chromosome"/>
</dbReference>
<dbReference type="InterPro" id="IPR051125">
    <property type="entry name" value="ABC-4/HrtB_transporter"/>
</dbReference>
<feature type="transmembrane region" description="Helical" evidence="7">
    <location>
        <begin position="329"/>
        <end position="353"/>
    </location>
</feature>
<gene>
    <name evidence="10" type="ORF">F1728_25220</name>
</gene>
<proteinExistence type="predicted"/>
<keyword evidence="4 7" id="KW-0812">Transmembrane</keyword>
<feature type="domain" description="MacB-like periplasmic core" evidence="9">
    <location>
        <begin position="16"/>
        <end position="253"/>
    </location>
</feature>
<dbReference type="Pfam" id="PF12704">
    <property type="entry name" value="MacB_PCD"/>
    <property type="match status" value="1"/>
</dbReference>
<dbReference type="AlphaFoldDB" id="A0A6I6AKY1"/>
<dbReference type="EMBL" id="CP043930">
    <property type="protein sequence ID" value="QGQ25771.1"/>
    <property type="molecule type" value="Genomic_DNA"/>
</dbReference>
<evidence type="ECO:0000313" key="10">
    <source>
        <dbReference type="EMBL" id="QGQ25771.1"/>
    </source>
</evidence>
<dbReference type="GO" id="GO:0005886">
    <property type="term" value="C:plasma membrane"/>
    <property type="evidence" value="ECO:0007669"/>
    <property type="project" value="UniProtKB-SubCell"/>
</dbReference>
<dbReference type="InterPro" id="IPR025857">
    <property type="entry name" value="MacB_PCD"/>
</dbReference>
<keyword evidence="6 7" id="KW-0472">Membrane</keyword>
<feature type="transmembrane region" description="Helical" evidence="7">
    <location>
        <begin position="374"/>
        <end position="394"/>
    </location>
</feature>
<keyword evidence="3" id="KW-1003">Cell membrane</keyword>
<evidence type="ECO:0000256" key="1">
    <source>
        <dbReference type="ARBA" id="ARBA00004651"/>
    </source>
</evidence>
<evidence type="ECO:0000256" key="7">
    <source>
        <dbReference type="SAM" id="Phobius"/>
    </source>
</evidence>
<accession>A0A6I6AKY1</accession>
<evidence type="ECO:0000256" key="5">
    <source>
        <dbReference type="ARBA" id="ARBA00022989"/>
    </source>
</evidence>
<evidence type="ECO:0000256" key="3">
    <source>
        <dbReference type="ARBA" id="ARBA00022475"/>
    </source>
</evidence>
<name>A0A6I6AKY1_9PLAN</name>
<evidence type="ECO:0000256" key="2">
    <source>
        <dbReference type="ARBA" id="ARBA00022448"/>
    </source>
</evidence>
<protein>
    <submittedName>
        <fullName evidence="10">ABC transporter permease</fullName>
    </submittedName>
</protein>
<feature type="transmembrane region" description="Helical" evidence="7">
    <location>
        <begin position="289"/>
        <end position="309"/>
    </location>
</feature>
<reference evidence="10 11" key="1">
    <citation type="submission" date="2019-09" db="EMBL/GenBank/DDBJ databases">
        <title>Gimesia benthica sp. nov., a novel bacterium isolated from deep-sea water of the Northwest Indian Ocean.</title>
        <authorList>
            <person name="Dai X."/>
        </authorList>
    </citation>
    <scope>NUCLEOTIDE SEQUENCE [LARGE SCALE GENOMIC DNA]</scope>
    <source>
        <strain evidence="10 11">E7</strain>
    </source>
</reference>
<evidence type="ECO:0000313" key="11">
    <source>
        <dbReference type="Proteomes" id="UP000427281"/>
    </source>
</evidence>
<dbReference type="KEGG" id="gim:F1728_25220"/>
<sequence length="403" mass="43881">MNLATRDIRHNLGRFALTTLGVGMLLMVVMGMGGIYRGIVEDATLLIDKIGADLWIVQKHTRGPFAELSQVPSNLTQRALSVPGVLSTRDFIYHTIQRVKNDKPLRIAVLGLSWPTDKGEWIPLKSGRPLGQNHFEMIADESLGLQLGETVKLGKDYYLVVGISQSMISSNGDGIGFFTVADAQTIQSDAVGEAVRLERASRKARGERSEMGLQQPSNLDLAERPSTELPAISRPQLTAVMVTLAPGADLDQITRIFSGWGDVSVFTKAGQRELLLKGSVEKIRRQIGLFKILLTVIAAVIMALILYTLTLDKLHSIALLKLIGAPNSVILGLIMQQALVLGVLGFGIAYLLGKQIFPLFPRRVILVESDLYQLGVIVLVISIASSLLGIWKAMRVSPNEALS</sequence>
<dbReference type="Pfam" id="PF02687">
    <property type="entry name" value="FtsX"/>
    <property type="match status" value="1"/>
</dbReference>
<dbReference type="PANTHER" id="PTHR43738:SF1">
    <property type="entry name" value="HEMIN TRANSPORT SYSTEM PERMEASE PROTEIN HRTB-RELATED"/>
    <property type="match status" value="1"/>
</dbReference>
<evidence type="ECO:0000256" key="4">
    <source>
        <dbReference type="ARBA" id="ARBA00022692"/>
    </source>
</evidence>
<evidence type="ECO:0000259" key="9">
    <source>
        <dbReference type="Pfam" id="PF12704"/>
    </source>
</evidence>
<dbReference type="RefSeq" id="WP_155366369.1">
    <property type="nucleotide sequence ID" value="NZ_CP043930.1"/>
</dbReference>
<evidence type="ECO:0000259" key="8">
    <source>
        <dbReference type="Pfam" id="PF02687"/>
    </source>
</evidence>
<evidence type="ECO:0000256" key="6">
    <source>
        <dbReference type="ARBA" id="ARBA00023136"/>
    </source>
</evidence>
<dbReference type="InterPro" id="IPR003838">
    <property type="entry name" value="ABC3_permease_C"/>
</dbReference>
<comment type="subcellular location">
    <subcellularLocation>
        <location evidence="1">Cell membrane</location>
        <topology evidence="1">Multi-pass membrane protein</topology>
    </subcellularLocation>
</comment>
<feature type="domain" description="ABC3 transporter permease C-terminal" evidence="8">
    <location>
        <begin position="290"/>
        <end position="398"/>
    </location>
</feature>
<dbReference type="PANTHER" id="PTHR43738">
    <property type="entry name" value="ABC TRANSPORTER, MEMBRANE PROTEIN"/>
    <property type="match status" value="1"/>
</dbReference>
<organism evidence="10 11">
    <name type="scientific">Gimesia benthica</name>
    <dbReference type="NCBI Taxonomy" id="2608982"/>
    <lineage>
        <taxon>Bacteria</taxon>
        <taxon>Pseudomonadati</taxon>
        <taxon>Planctomycetota</taxon>
        <taxon>Planctomycetia</taxon>
        <taxon>Planctomycetales</taxon>
        <taxon>Planctomycetaceae</taxon>
        <taxon>Gimesia</taxon>
    </lineage>
</organism>
<feature type="transmembrane region" description="Helical" evidence="7">
    <location>
        <begin position="12"/>
        <end position="36"/>
    </location>
</feature>